<dbReference type="Proteomes" id="UP000275846">
    <property type="component" value="Unassembled WGS sequence"/>
</dbReference>
<dbReference type="EMBL" id="UYSU01033623">
    <property type="protein sequence ID" value="VDL92676.1"/>
    <property type="molecule type" value="Genomic_DNA"/>
</dbReference>
<evidence type="ECO:0000313" key="4">
    <source>
        <dbReference type="EMBL" id="VDL92676.1"/>
    </source>
</evidence>
<dbReference type="PANTHER" id="PTHR43601">
    <property type="entry name" value="THIOREDOXIN, MITOCHONDRIAL"/>
    <property type="match status" value="1"/>
</dbReference>
<dbReference type="WBParaSite" id="SSLN_0000648801-mRNA-1">
    <property type="protein sequence ID" value="SSLN_0000648801-mRNA-1"/>
    <property type="gene ID" value="SSLN_0000648801"/>
</dbReference>
<dbReference type="CDD" id="cd02947">
    <property type="entry name" value="TRX_family"/>
    <property type="match status" value="1"/>
</dbReference>
<dbReference type="AlphaFoldDB" id="A0A183SPZ3"/>
<reference evidence="6" key="1">
    <citation type="submission" date="2016-06" db="UniProtKB">
        <authorList>
            <consortium name="WormBaseParasite"/>
        </authorList>
    </citation>
    <scope>IDENTIFICATION</scope>
</reference>
<evidence type="ECO:0000313" key="6">
    <source>
        <dbReference type="WBParaSite" id="SSLN_0000648801-mRNA-1"/>
    </source>
</evidence>
<protein>
    <submittedName>
        <fullName evidence="6">Thioredoxin</fullName>
    </submittedName>
</protein>
<evidence type="ECO:0000256" key="1">
    <source>
        <dbReference type="ARBA" id="ARBA00008987"/>
    </source>
</evidence>
<dbReference type="PROSITE" id="PS00194">
    <property type="entry name" value="THIOREDOXIN_1"/>
    <property type="match status" value="1"/>
</dbReference>
<organism evidence="6">
    <name type="scientific">Schistocephalus solidus</name>
    <name type="common">Tapeworm</name>
    <dbReference type="NCBI Taxonomy" id="70667"/>
    <lineage>
        <taxon>Eukaryota</taxon>
        <taxon>Metazoa</taxon>
        <taxon>Spiralia</taxon>
        <taxon>Lophotrochozoa</taxon>
        <taxon>Platyhelminthes</taxon>
        <taxon>Cestoda</taxon>
        <taxon>Eucestoda</taxon>
        <taxon>Diphyllobothriidea</taxon>
        <taxon>Diphyllobothriidae</taxon>
        <taxon>Schistocephalus</taxon>
    </lineage>
</organism>
<dbReference type="InterPro" id="IPR013766">
    <property type="entry name" value="Thioredoxin_domain"/>
</dbReference>
<feature type="transmembrane region" description="Helical" evidence="2">
    <location>
        <begin position="104"/>
        <end position="130"/>
    </location>
</feature>
<dbReference type="InterPro" id="IPR017937">
    <property type="entry name" value="Thioredoxin_CS"/>
</dbReference>
<dbReference type="Pfam" id="PF00085">
    <property type="entry name" value="Thioredoxin"/>
    <property type="match status" value="1"/>
</dbReference>
<reference evidence="4 5" key="2">
    <citation type="submission" date="2018-11" db="EMBL/GenBank/DDBJ databases">
        <authorList>
            <consortium name="Pathogen Informatics"/>
        </authorList>
    </citation>
    <scope>NUCLEOTIDE SEQUENCE [LARGE SCALE GENOMIC DNA]</scope>
    <source>
        <strain evidence="4 5">NST_G2</strain>
    </source>
</reference>
<evidence type="ECO:0000313" key="5">
    <source>
        <dbReference type="Proteomes" id="UP000275846"/>
    </source>
</evidence>
<dbReference type="Gene3D" id="3.40.30.10">
    <property type="entry name" value="Glutaredoxin"/>
    <property type="match status" value="1"/>
</dbReference>
<gene>
    <name evidence="4" type="ORF">SSLN_LOCUS6291</name>
</gene>
<dbReference type="STRING" id="70667.A0A183SPZ3"/>
<dbReference type="GO" id="GO:0005739">
    <property type="term" value="C:mitochondrion"/>
    <property type="evidence" value="ECO:0007669"/>
    <property type="project" value="TreeGrafter"/>
</dbReference>
<keyword evidence="2" id="KW-0812">Transmembrane</keyword>
<feature type="domain" description="Thioredoxin" evidence="3">
    <location>
        <begin position="21"/>
        <end position="159"/>
    </location>
</feature>
<proteinExistence type="inferred from homology"/>
<name>A0A183SPZ3_SCHSO</name>
<evidence type="ECO:0000256" key="2">
    <source>
        <dbReference type="SAM" id="Phobius"/>
    </source>
</evidence>
<comment type="similarity">
    <text evidence="1">Belongs to the thioredoxin family.</text>
</comment>
<evidence type="ECO:0000259" key="3">
    <source>
        <dbReference type="PROSITE" id="PS51352"/>
    </source>
</evidence>
<keyword evidence="2" id="KW-1133">Transmembrane helix</keyword>
<keyword evidence="2" id="KW-0472">Membrane</keyword>
<dbReference type="SUPFAM" id="SSF52833">
    <property type="entry name" value="Thioredoxin-like"/>
    <property type="match status" value="1"/>
</dbReference>
<keyword evidence="5" id="KW-1185">Reference proteome</keyword>
<dbReference type="GO" id="GO:0045454">
    <property type="term" value="P:cell redox homeostasis"/>
    <property type="evidence" value="ECO:0007669"/>
    <property type="project" value="TreeGrafter"/>
</dbReference>
<dbReference type="PANTHER" id="PTHR43601:SF3">
    <property type="entry name" value="THIOREDOXIN, MITOCHONDRIAL"/>
    <property type="match status" value="1"/>
</dbReference>
<dbReference type="PROSITE" id="PS51352">
    <property type="entry name" value="THIOREDOXIN_2"/>
    <property type="match status" value="1"/>
</dbReference>
<dbReference type="OrthoDB" id="19690at2759"/>
<dbReference type="InterPro" id="IPR036249">
    <property type="entry name" value="Thioredoxin-like_sf"/>
</dbReference>
<sequence length="159" mass="18202">MHRLPVSFKPPLAITVHFCQLVPMSRMMSKECGITNIQDEEDFRKRVLENVKPVVVDFHASWCAPCKLLGPRLDKVMEKYMDRVLLAKVDIDKLENVAMNHGKFLLLLPNVFCLTFLLFSTQIVSVPTIFGMKDGKKVSEFVGLQGEEKIETFIKELCE</sequence>
<accession>A0A183SPZ3</accession>